<evidence type="ECO:0000256" key="1">
    <source>
        <dbReference type="SAM" id="Coils"/>
    </source>
</evidence>
<reference evidence="2" key="1">
    <citation type="submission" date="2020-07" db="EMBL/GenBank/DDBJ databases">
        <authorList>
            <person name="Pothier F. J."/>
        </authorList>
    </citation>
    <scope>NUCLEOTIDE SEQUENCE [LARGE SCALE GENOMIC DNA]</scope>
    <source>
        <plasmid evidence="2">CFBP8129_p211</plasmid>
    </source>
</reference>
<geneLocation type="plasmid" evidence="2">
    <name>CFBP8129_p211</name>
</geneLocation>
<keyword evidence="2" id="KW-0614">Plasmid</keyword>
<keyword evidence="1" id="KW-0175">Coiled coil</keyword>
<gene>
    <name evidence="2" type="ORF">CFBP8129_45510</name>
</gene>
<proteinExistence type="predicted"/>
<dbReference type="RefSeq" id="WP_005989590.1">
    <property type="nucleotide sequence ID" value="NZ_CP018729.1"/>
</dbReference>
<feature type="coiled-coil region" evidence="1">
    <location>
        <begin position="115"/>
        <end position="142"/>
    </location>
</feature>
<evidence type="ECO:0000313" key="2">
    <source>
        <dbReference type="EMBL" id="CAD0362473.1"/>
    </source>
</evidence>
<accession>A0A0G8M582</accession>
<organism evidence="2">
    <name type="scientific">Xanthomonas hortorum pv. gardneri</name>
    <dbReference type="NCBI Taxonomy" id="2754056"/>
    <lineage>
        <taxon>Bacteria</taxon>
        <taxon>Pseudomonadati</taxon>
        <taxon>Pseudomonadota</taxon>
        <taxon>Gammaproteobacteria</taxon>
        <taxon>Lysobacterales</taxon>
        <taxon>Lysobacteraceae</taxon>
        <taxon>Xanthomonas</taxon>
    </lineage>
</organism>
<dbReference type="GeneID" id="46984128"/>
<sequence length="302" mass="32832">MSILDKARTCAVMCAIALSLASCNKSDRNLIDASSQEALLDSVDKIRVNLTDRAELDQLDVALADVARFSIDPQLIMEQAAKGRMPTKEEAFRTVKPLVDNLSKDELLVLAGKLRQNYTTQLATYDKQLAELRRRQKAAEEIGNKMANFTVIKADYANASESLSEAAGSLVLRLKLTVQNNLDVPVSKAVMMVNFGPDGSLTPWLSQRVEKQFDKPLLPGETADLEVFSYFSGVAKGAEEIKPVLDAAMLELTGADGKIFLSAPKWQAGDITQLNLLEAASAHIRGQLAMTATGMGSTRTLQ</sequence>
<evidence type="ECO:0008006" key="3">
    <source>
        <dbReference type="Google" id="ProtNLM"/>
    </source>
</evidence>
<protein>
    <recommendedName>
        <fullName evidence="3">Lipoprotein</fullName>
    </recommendedName>
</protein>
<name>A0A0G8M582_9XANT</name>
<dbReference type="AlphaFoldDB" id="A0A0G8M582"/>
<dbReference type="OrthoDB" id="9880170at2"/>
<dbReference type="EMBL" id="LR828254">
    <property type="protein sequence ID" value="CAD0362475.1"/>
    <property type="molecule type" value="Genomic_DNA"/>
</dbReference>
<dbReference type="EMBL" id="LR828254">
    <property type="protein sequence ID" value="CAD0362473.1"/>
    <property type="molecule type" value="Genomic_DNA"/>
</dbReference>
<dbReference type="PROSITE" id="PS51257">
    <property type="entry name" value="PROKAR_LIPOPROTEIN"/>
    <property type="match status" value="1"/>
</dbReference>